<protein>
    <recommendedName>
        <fullName evidence="6">CUB domain-containing protein</fullName>
    </recommendedName>
</protein>
<feature type="domain" description="CUB" evidence="6">
    <location>
        <begin position="384"/>
        <end position="498"/>
    </location>
</feature>
<dbReference type="InterPro" id="IPR035914">
    <property type="entry name" value="Sperma_CUB_dom_sf"/>
</dbReference>
<dbReference type="Proteomes" id="UP000215902">
    <property type="component" value="Unassembled WGS sequence"/>
</dbReference>
<evidence type="ECO:0000259" key="6">
    <source>
        <dbReference type="PROSITE" id="PS01180"/>
    </source>
</evidence>
<feature type="transmembrane region" description="Helical" evidence="5">
    <location>
        <begin position="609"/>
        <end position="633"/>
    </location>
</feature>
<dbReference type="PANTHER" id="PTHR24251">
    <property type="entry name" value="OVOCHYMASE-RELATED"/>
    <property type="match status" value="1"/>
</dbReference>
<evidence type="ECO:0000256" key="4">
    <source>
        <dbReference type="SAM" id="MobiDB-lite"/>
    </source>
</evidence>
<dbReference type="PROSITE" id="PS01180">
    <property type="entry name" value="CUB"/>
    <property type="match status" value="3"/>
</dbReference>
<keyword evidence="2" id="KW-1015">Disulfide bond</keyword>
<name>A0A267FAW9_9PLAT</name>
<keyword evidence="8" id="KW-1185">Reference proteome</keyword>
<feature type="domain" description="CUB" evidence="6">
    <location>
        <begin position="260"/>
        <end position="380"/>
    </location>
</feature>
<keyword evidence="5" id="KW-0812">Transmembrane</keyword>
<evidence type="ECO:0000256" key="1">
    <source>
        <dbReference type="ARBA" id="ARBA00022737"/>
    </source>
</evidence>
<gene>
    <name evidence="7" type="ORF">BOX15_Mlig004012g2</name>
</gene>
<feature type="compositionally biased region" description="Low complexity" evidence="4">
    <location>
        <begin position="555"/>
        <end position="566"/>
    </location>
</feature>
<dbReference type="CDD" id="cd00041">
    <property type="entry name" value="CUB"/>
    <property type="match status" value="3"/>
</dbReference>
<dbReference type="OrthoDB" id="6345439at2759"/>
<comment type="caution">
    <text evidence="3">Lacks conserved residue(s) required for the propagation of feature annotation.</text>
</comment>
<dbReference type="EMBL" id="NIVC01001196">
    <property type="protein sequence ID" value="PAA70921.1"/>
    <property type="molecule type" value="Genomic_DNA"/>
</dbReference>
<feature type="region of interest" description="Disordered" evidence="4">
    <location>
        <begin position="502"/>
        <end position="595"/>
    </location>
</feature>
<keyword evidence="5" id="KW-1133">Transmembrane helix</keyword>
<feature type="region of interest" description="Disordered" evidence="4">
    <location>
        <begin position="651"/>
        <end position="671"/>
    </location>
</feature>
<proteinExistence type="predicted"/>
<reference evidence="7 8" key="1">
    <citation type="submission" date="2017-06" db="EMBL/GenBank/DDBJ databases">
        <title>A platform for efficient transgenesis in Macrostomum lignano, a flatworm model organism for stem cell research.</title>
        <authorList>
            <person name="Berezikov E."/>
        </authorList>
    </citation>
    <scope>NUCLEOTIDE SEQUENCE [LARGE SCALE GENOMIC DNA]</scope>
    <source>
        <strain evidence="7">DV1</strain>
        <tissue evidence="7">Whole organism</tissue>
    </source>
</reference>
<keyword evidence="5" id="KW-0472">Membrane</keyword>
<evidence type="ECO:0000256" key="2">
    <source>
        <dbReference type="ARBA" id="ARBA00023157"/>
    </source>
</evidence>
<keyword evidence="1" id="KW-0677">Repeat</keyword>
<dbReference type="AlphaFoldDB" id="A0A267FAW9"/>
<dbReference type="PANTHER" id="PTHR24251:SF37">
    <property type="entry name" value="CUB DOMAIN-CONTAINING PROTEIN"/>
    <property type="match status" value="1"/>
</dbReference>
<dbReference type="Gene3D" id="2.60.120.290">
    <property type="entry name" value="Spermadhesin, CUB domain"/>
    <property type="match status" value="4"/>
</dbReference>
<feature type="compositionally biased region" description="Polar residues" evidence="4">
    <location>
        <begin position="502"/>
        <end position="514"/>
    </location>
</feature>
<feature type="domain" description="CUB" evidence="6">
    <location>
        <begin position="141"/>
        <end position="256"/>
    </location>
</feature>
<evidence type="ECO:0000313" key="8">
    <source>
        <dbReference type="Proteomes" id="UP000215902"/>
    </source>
</evidence>
<evidence type="ECO:0000313" key="7">
    <source>
        <dbReference type="EMBL" id="PAA70921.1"/>
    </source>
</evidence>
<dbReference type="InterPro" id="IPR000859">
    <property type="entry name" value="CUB_dom"/>
</dbReference>
<dbReference type="STRING" id="282301.A0A267FAW9"/>
<accession>A0A267FAW9</accession>
<dbReference type="Pfam" id="PF00431">
    <property type="entry name" value="CUB"/>
    <property type="match status" value="3"/>
</dbReference>
<sequence length="709" mass="78517">NNNTCGTIIYANSSKVSGVIESHKGYGQDLYNSVPYQGYIMSLYAPNLTCLWTLPKRPGFYINLFIKTCDLGIGDCLKIVTRHSSNSSEPGSDRDLQFCSTYYYCTKVHWITTGDAHISFTADNLHESIGFSIQFYYEQACPSVQKWDSDNGEVVSHTNPEKTHYLNNMTCDWLISVSPGKKVIAWFTPRISRQYYRYSYDRVTLYDGLSGSKTLANSTSITTEVGYLSTTSNMRVRFTTDATGHYYGFRIRYSIAENFCDGWKILNASQGEFFDHNDSSSPNYLNGMMCYWSIIAPLGYSVVAQFKSFSLYYKDYVAIYDGLHPNRSLTIGSYDGSFKFQSVSSRIFVSKSNAMLVYFVTDTYIYSRTGSGFGMKYNTTEKFCQGTELLTNDTGELASHSSAGIMGFLISSDCYWVIRVSPSKRVVARFTFFNITSRYESVTLFDGANGSTVLATLSSNFSDTTRDFITTENVLTVHLHIPESSYRSLGIKMKYEAADNLPATTSSEQPSRPTTARAVFSSPNLPSTAKVIPETSSAPELATTGGKLSQTEPATTSSKQTTPTTTRAVVSSPSLQTTSKMIPETSSAPESATTKKLSQTEAKESFPTYVLVLAIAVPSAAVAINAAIVGIVIHKYLQNLKRLKTPTYSNTEVRDGSYAPETTSAGDNENDYSVADKLYNTTQRNLGEDDYYDSIGTFSQGDPQLSTFK</sequence>
<comment type="caution">
    <text evidence="7">The sequence shown here is derived from an EMBL/GenBank/DDBJ whole genome shotgun (WGS) entry which is preliminary data.</text>
</comment>
<evidence type="ECO:0000256" key="5">
    <source>
        <dbReference type="SAM" id="Phobius"/>
    </source>
</evidence>
<evidence type="ECO:0000256" key="3">
    <source>
        <dbReference type="PROSITE-ProRule" id="PRU00059"/>
    </source>
</evidence>
<dbReference type="SMART" id="SM00042">
    <property type="entry name" value="CUB"/>
    <property type="match status" value="4"/>
</dbReference>
<organism evidence="7 8">
    <name type="scientific">Macrostomum lignano</name>
    <dbReference type="NCBI Taxonomy" id="282301"/>
    <lineage>
        <taxon>Eukaryota</taxon>
        <taxon>Metazoa</taxon>
        <taxon>Spiralia</taxon>
        <taxon>Lophotrochozoa</taxon>
        <taxon>Platyhelminthes</taxon>
        <taxon>Rhabditophora</taxon>
        <taxon>Macrostomorpha</taxon>
        <taxon>Macrostomida</taxon>
        <taxon>Macrostomidae</taxon>
        <taxon>Macrostomum</taxon>
    </lineage>
</organism>
<feature type="compositionally biased region" description="Polar residues" evidence="4">
    <location>
        <begin position="567"/>
        <end position="595"/>
    </location>
</feature>
<feature type="non-terminal residue" evidence="7">
    <location>
        <position position="1"/>
    </location>
</feature>
<dbReference type="SUPFAM" id="SSF49854">
    <property type="entry name" value="Spermadhesin, CUB domain"/>
    <property type="match status" value="4"/>
</dbReference>